<evidence type="ECO:0000313" key="2">
    <source>
        <dbReference type="Proteomes" id="UP000193467"/>
    </source>
</evidence>
<proteinExistence type="predicted"/>
<organism evidence="1 2">
    <name type="scientific">Leucosporidium creatinivorum</name>
    <dbReference type="NCBI Taxonomy" id="106004"/>
    <lineage>
        <taxon>Eukaryota</taxon>
        <taxon>Fungi</taxon>
        <taxon>Dikarya</taxon>
        <taxon>Basidiomycota</taxon>
        <taxon>Pucciniomycotina</taxon>
        <taxon>Microbotryomycetes</taxon>
        <taxon>Leucosporidiales</taxon>
        <taxon>Leucosporidium</taxon>
    </lineage>
</organism>
<dbReference type="AlphaFoldDB" id="A0A1Y2DPQ2"/>
<sequence length="276" mass="30784">MKDLYNANAMNERVGALVSALDPEYDNQAGFHFLTTLVVDRTPDPSSGRVQPTLVVVAQGPGLWTTHGPPLQSDGKEKIVRSRRVLPTGRSTVSIEIQGIKCGCLLPWSGFPPDVWEPISHQPFSNLTGHHYGETSEWRLSNPIDFPNGLPIHFVFDVPYKEHLQRRFARYESFGSGIGRSSFAPAARASLVKPRLFNDDSSLMRSQQWTTERPPKEGERESLVSTIESLAAPSKRGVLKERGTWEAGRVHRRVSSHVRYRPRCQAGMGNQGAATW</sequence>
<name>A0A1Y2DPQ2_9BASI</name>
<reference evidence="1 2" key="1">
    <citation type="submission" date="2016-07" db="EMBL/GenBank/DDBJ databases">
        <title>Pervasive Adenine N6-methylation of Active Genes in Fungi.</title>
        <authorList>
            <consortium name="DOE Joint Genome Institute"/>
            <person name="Mondo S.J."/>
            <person name="Dannebaum R.O."/>
            <person name="Kuo R.C."/>
            <person name="Labutti K."/>
            <person name="Haridas S."/>
            <person name="Kuo A."/>
            <person name="Salamov A."/>
            <person name="Ahrendt S.R."/>
            <person name="Lipzen A."/>
            <person name="Sullivan W."/>
            <person name="Andreopoulos W.B."/>
            <person name="Clum A."/>
            <person name="Lindquist E."/>
            <person name="Daum C."/>
            <person name="Ramamoorthy G.K."/>
            <person name="Gryganskyi A."/>
            <person name="Culley D."/>
            <person name="Magnuson J.K."/>
            <person name="James T.Y."/>
            <person name="O'Malley M.A."/>
            <person name="Stajich J.E."/>
            <person name="Spatafora J.W."/>
            <person name="Visel A."/>
            <person name="Grigoriev I.V."/>
        </authorList>
    </citation>
    <scope>NUCLEOTIDE SEQUENCE [LARGE SCALE GENOMIC DNA]</scope>
    <source>
        <strain evidence="1 2">62-1032</strain>
    </source>
</reference>
<keyword evidence="2" id="KW-1185">Reference proteome</keyword>
<evidence type="ECO:0000313" key="1">
    <source>
        <dbReference type="EMBL" id="ORY61187.1"/>
    </source>
</evidence>
<dbReference type="Proteomes" id="UP000193467">
    <property type="component" value="Unassembled WGS sequence"/>
</dbReference>
<accession>A0A1Y2DPQ2</accession>
<comment type="caution">
    <text evidence="1">The sequence shown here is derived from an EMBL/GenBank/DDBJ whole genome shotgun (WGS) entry which is preliminary data.</text>
</comment>
<dbReference type="InParanoid" id="A0A1Y2DPQ2"/>
<protein>
    <submittedName>
        <fullName evidence="1">Uncharacterized protein</fullName>
    </submittedName>
</protein>
<dbReference type="EMBL" id="MCGR01000072">
    <property type="protein sequence ID" value="ORY61187.1"/>
    <property type="molecule type" value="Genomic_DNA"/>
</dbReference>
<gene>
    <name evidence="1" type="ORF">BCR35DRAFT_309101</name>
</gene>